<sequence>MSPEIFQFPAQCSKIPEFPRLHGPDNLSHSPETPPRFLGTNYSMTSLPTITTQGCPHEHNIHPISSQVTSIGRMGMIGQHFDAYGPLSPVHIHQRSTSLVIPTNSIRRKRNNDHLKETFRLPFMFVESTDSIRDIPDRPATPEPQRARSFRLKRTESVVFSAAKGESWSSVQERLSPWAAKSPTTPETPEMRRPTSTASMDPLEFIKWTDERKEGTKRVRAKQIAEMRAAGIVFEDPALCDDEEILSPSKRVRLSIENQAKSSDVDVGDELMEDDDDDNIDDYNLELQCSSSDSDDDLLDPSSYQWANGTDADGAEEFHGTVGYEGDDEEGELMEVEVEEENGCREQGLNVAAGPNVLEASESLNADLKAVDDGCNAFAALTLTDPLTLDPRSINNNVFSAANDQWLLETVPLFQEKHKGMEAWVEIQKAYFMASHSVLTIPCLQGRYVLLQNGSPLIQRSRV</sequence>
<protein>
    <submittedName>
        <fullName evidence="2">Uncharacterized protein</fullName>
    </submittedName>
</protein>
<keyword evidence="3" id="KW-1185">Reference proteome</keyword>
<reference evidence="2 3" key="1">
    <citation type="journal article" date="2018" name="Nat. Ecol. Evol.">
        <title>Pezizomycetes genomes reveal the molecular basis of ectomycorrhizal truffle lifestyle.</title>
        <authorList>
            <person name="Murat C."/>
            <person name="Payen T."/>
            <person name="Noel B."/>
            <person name="Kuo A."/>
            <person name="Morin E."/>
            <person name="Chen J."/>
            <person name="Kohler A."/>
            <person name="Krizsan K."/>
            <person name="Balestrini R."/>
            <person name="Da Silva C."/>
            <person name="Montanini B."/>
            <person name="Hainaut M."/>
            <person name="Levati E."/>
            <person name="Barry K.W."/>
            <person name="Belfiori B."/>
            <person name="Cichocki N."/>
            <person name="Clum A."/>
            <person name="Dockter R.B."/>
            <person name="Fauchery L."/>
            <person name="Guy J."/>
            <person name="Iotti M."/>
            <person name="Le Tacon F."/>
            <person name="Lindquist E.A."/>
            <person name="Lipzen A."/>
            <person name="Malagnac F."/>
            <person name="Mello A."/>
            <person name="Molinier V."/>
            <person name="Miyauchi S."/>
            <person name="Poulain J."/>
            <person name="Riccioni C."/>
            <person name="Rubini A."/>
            <person name="Sitrit Y."/>
            <person name="Splivallo R."/>
            <person name="Traeger S."/>
            <person name="Wang M."/>
            <person name="Zifcakova L."/>
            <person name="Wipf D."/>
            <person name="Zambonelli A."/>
            <person name="Paolocci F."/>
            <person name="Nowrousian M."/>
            <person name="Ottonello S."/>
            <person name="Baldrian P."/>
            <person name="Spatafora J.W."/>
            <person name="Henrissat B."/>
            <person name="Nagy L.G."/>
            <person name="Aury J.M."/>
            <person name="Wincker P."/>
            <person name="Grigoriev I.V."/>
            <person name="Bonfante P."/>
            <person name="Martin F.M."/>
        </authorList>
    </citation>
    <scope>NUCLEOTIDE SEQUENCE [LARGE SCALE GENOMIC DNA]</scope>
    <source>
        <strain evidence="2 3">CCBAS932</strain>
    </source>
</reference>
<evidence type="ECO:0000313" key="3">
    <source>
        <dbReference type="Proteomes" id="UP000277580"/>
    </source>
</evidence>
<feature type="region of interest" description="Disordered" evidence="1">
    <location>
        <begin position="174"/>
        <end position="197"/>
    </location>
</feature>
<evidence type="ECO:0000313" key="2">
    <source>
        <dbReference type="EMBL" id="RPB09807.1"/>
    </source>
</evidence>
<name>A0A3N4KGZ9_9PEZI</name>
<dbReference type="OrthoDB" id="5384589at2759"/>
<dbReference type="InParanoid" id="A0A3N4KGZ9"/>
<evidence type="ECO:0000256" key="1">
    <source>
        <dbReference type="SAM" id="MobiDB-lite"/>
    </source>
</evidence>
<dbReference type="Proteomes" id="UP000277580">
    <property type="component" value="Unassembled WGS sequence"/>
</dbReference>
<organism evidence="2 3">
    <name type="scientific">Morchella conica CCBAS932</name>
    <dbReference type="NCBI Taxonomy" id="1392247"/>
    <lineage>
        <taxon>Eukaryota</taxon>
        <taxon>Fungi</taxon>
        <taxon>Dikarya</taxon>
        <taxon>Ascomycota</taxon>
        <taxon>Pezizomycotina</taxon>
        <taxon>Pezizomycetes</taxon>
        <taxon>Pezizales</taxon>
        <taxon>Morchellaceae</taxon>
        <taxon>Morchella</taxon>
    </lineage>
</organism>
<accession>A0A3N4KGZ9</accession>
<gene>
    <name evidence="2" type="ORF">P167DRAFT_607670</name>
</gene>
<dbReference type="EMBL" id="ML119148">
    <property type="protein sequence ID" value="RPB09807.1"/>
    <property type="molecule type" value="Genomic_DNA"/>
</dbReference>
<dbReference type="AlphaFoldDB" id="A0A3N4KGZ9"/>
<proteinExistence type="predicted"/>